<reference evidence="2 3" key="1">
    <citation type="submission" date="2021-03" db="EMBL/GenBank/DDBJ databases">
        <title>Sequencing the genomes of 1000 actinobacteria strains.</title>
        <authorList>
            <person name="Klenk H.-P."/>
        </authorList>
    </citation>
    <scope>NUCLEOTIDE SEQUENCE [LARGE SCALE GENOMIC DNA]</scope>
    <source>
        <strain evidence="2 3">DSM 46670</strain>
    </source>
</reference>
<name>A0ABS4U0D0_9PSEU</name>
<proteinExistence type="predicted"/>
<evidence type="ECO:0000256" key="1">
    <source>
        <dbReference type="SAM" id="MobiDB-lite"/>
    </source>
</evidence>
<accession>A0ABS4U0D0</accession>
<comment type="caution">
    <text evidence="2">The sequence shown here is derived from an EMBL/GenBank/DDBJ whole genome shotgun (WGS) entry which is preliminary data.</text>
</comment>
<gene>
    <name evidence="2" type="ORF">JOF56_010485</name>
</gene>
<evidence type="ECO:0000313" key="3">
    <source>
        <dbReference type="Proteomes" id="UP001519332"/>
    </source>
</evidence>
<feature type="region of interest" description="Disordered" evidence="1">
    <location>
        <begin position="54"/>
        <end position="75"/>
    </location>
</feature>
<keyword evidence="3" id="KW-1185">Reference proteome</keyword>
<sequence length="106" mass="11290">MITVDELIMLRSLVHAGGPVPAGTEVIRREGAIDHVRVPLDSPITVDDLAAGFGPGRDVPRQPAGGRRVIFPDTQPGEGQRAVTVIAELDRSGQVTTVVLRPDDFT</sequence>
<dbReference type="Proteomes" id="UP001519332">
    <property type="component" value="Unassembled WGS sequence"/>
</dbReference>
<dbReference type="EMBL" id="JAGINW010000001">
    <property type="protein sequence ID" value="MBP2330100.1"/>
    <property type="molecule type" value="Genomic_DNA"/>
</dbReference>
<dbReference type="RefSeq" id="WP_209646762.1">
    <property type="nucleotide sequence ID" value="NZ_JAGINW010000001.1"/>
</dbReference>
<evidence type="ECO:0000313" key="2">
    <source>
        <dbReference type="EMBL" id="MBP2330100.1"/>
    </source>
</evidence>
<organism evidence="2 3">
    <name type="scientific">Kibdelosporangium banguiense</name>
    <dbReference type="NCBI Taxonomy" id="1365924"/>
    <lineage>
        <taxon>Bacteria</taxon>
        <taxon>Bacillati</taxon>
        <taxon>Actinomycetota</taxon>
        <taxon>Actinomycetes</taxon>
        <taxon>Pseudonocardiales</taxon>
        <taxon>Pseudonocardiaceae</taxon>
        <taxon>Kibdelosporangium</taxon>
    </lineage>
</organism>
<protein>
    <submittedName>
        <fullName evidence="2">Uncharacterized protein</fullName>
    </submittedName>
</protein>